<comment type="subcellular location">
    <subcellularLocation>
        <location evidence="1 10">Cell membrane</location>
        <topology evidence="1 10">Multi-pass membrane protein</topology>
    </subcellularLocation>
</comment>
<evidence type="ECO:0000256" key="8">
    <source>
        <dbReference type="ARBA" id="ARBA00023010"/>
    </source>
</evidence>
<accession>A0A2M7VDP1</accession>
<keyword evidence="5 10" id="KW-0812">Transmembrane</keyword>
<dbReference type="GO" id="GO:0015450">
    <property type="term" value="F:protein-transporting ATPase activity"/>
    <property type="evidence" value="ECO:0007669"/>
    <property type="project" value="UniProtKB-UniRule"/>
</dbReference>
<dbReference type="PRINTS" id="PR01651">
    <property type="entry name" value="SECGEXPORT"/>
</dbReference>
<name>A0A2M7VDP1_9BACT</name>
<keyword evidence="4 10" id="KW-1003">Cell membrane</keyword>
<feature type="transmembrane region" description="Helical" evidence="10">
    <location>
        <begin position="6"/>
        <end position="22"/>
    </location>
</feature>
<dbReference type="GO" id="GO:0005886">
    <property type="term" value="C:plasma membrane"/>
    <property type="evidence" value="ECO:0007669"/>
    <property type="project" value="UniProtKB-SubCell"/>
</dbReference>
<evidence type="ECO:0000256" key="2">
    <source>
        <dbReference type="ARBA" id="ARBA00008445"/>
    </source>
</evidence>
<reference evidence="12" key="1">
    <citation type="submission" date="2017-09" db="EMBL/GenBank/DDBJ databases">
        <title>Depth-based differentiation of microbial function through sediment-hosted aquifers and enrichment of novel symbionts in the deep terrestrial subsurface.</title>
        <authorList>
            <person name="Probst A.J."/>
            <person name="Ladd B."/>
            <person name="Jarett J.K."/>
            <person name="Geller-Mcgrath D.E."/>
            <person name="Sieber C.M.K."/>
            <person name="Emerson J.B."/>
            <person name="Anantharaman K."/>
            <person name="Thomas B.C."/>
            <person name="Malmstrom R."/>
            <person name="Stieglmeier M."/>
            <person name="Klingl A."/>
            <person name="Woyke T."/>
            <person name="Ryan C.M."/>
            <person name="Banfield J.F."/>
        </authorList>
    </citation>
    <scope>NUCLEOTIDE SEQUENCE [LARGE SCALE GENOMIC DNA]</scope>
</reference>
<evidence type="ECO:0000256" key="9">
    <source>
        <dbReference type="ARBA" id="ARBA00023136"/>
    </source>
</evidence>
<comment type="function">
    <text evidence="10">Involved in protein export. Participates in an early event of protein translocation.</text>
</comment>
<gene>
    <name evidence="11" type="primary">secG</name>
    <name evidence="11" type="ORF">COX77_04185</name>
</gene>
<evidence type="ECO:0000313" key="12">
    <source>
        <dbReference type="Proteomes" id="UP000230405"/>
    </source>
</evidence>
<dbReference type="EMBL" id="PFPO01000078">
    <property type="protein sequence ID" value="PIZ98567.1"/>
    <property type="molecule type" value="Genomic_DNA"/>
</dbReference>
<dbReference type="InterPro" id="IPR004692">
    <property type="entry name" value="SecG"/>
</dbReference>
<evidence type="ECO:0000256" key="10">
    <source>
        <dbReference type="RuleBase" id="RU365087"/>
    </source>
</evidence>
<dbReference type="GO" id="GO:0065002">
    <property type="term" value="P:intracellular protein transmembrane transport"/>
    <property type="evidence" value="ECO:0007669"/>
    <property type="project" value="TreeGrafter"/>
</dbReference>
<dbReference type="GO" id="GO:0009306">
    <property type="term" value="P:protein secretion"/>
    <property type="evidence" value="ECO:0007669"/>
    <property type="project" value="UniProtKB-UniRule"/>
</dbReference>
<dbReference type="GO" id="GO:0043952">
    <property type="term" value="P:protein transport by the Sec complex"/>
    <property type="evidence" value="ECO:0007669"/>
    <property type="project" value="TreeGrafter"/>
</dbReference>
<comment type="similarity">
    <text evidence="2 10">Belongs to the SecG family.</text>
</comment>
<keyword evidence="9 10" id="KW-0472">Membrane</keyword>
<evidence type="ECO:0000256" key="5">
    <source>
        <dbReference type="ARBA" id="ARBA00022692"/>
    </source>
</evidence>
<evidence type="ECO:0000256" key="6">
    <source>
        <dbReference type="ARBA" id="ARBA00022927"/>
    </source>
</evidence>
<evidence type="ECO:0000256" key="3">
    <source>
        <dbReference type="ARBA" id="ARBA00022448"/>
    </source>
</evidence>
<dbReference type="AlphaFoldDB" id="A0A2M7VDP1"/>
<protein>
    <recommendedName>
        <fullName evidence="10">Protein-export membrane protein SecG</fullName>
    </recommendedName>
</protein>
<sequence>MKQTIQIIQIIVSILLIVVVLLQNRGSGLGAAFGGDNAIYRTKRGAEKIIFITTIVLAVLFFVLALAQIFI</sequence>
<dbReference type="Pfam" id="PF03840">
    <property type="entry name" value="SecG"/>
    <property type="match status" value="1"/>
</dbReference>
<dbReference type="PANTHER" id="PTHR34182:SF1">
    <property type="entry name" value="PROTEIN-EXPORT MEMBRANE PROTEIN SECG"/>
    <property type="match status" value="1"/>
</dbReference>
<keyword evidence="7 10" id="KW-1133">Transmembrane helix</keyword>
<evidence type="ECO:0000256" key="4">
    <source>
        <dbReference type="ARBA" id="ARBA00022475"/>
    </source>
</evidence>
<keyword evidence="8 10" id="KW-0811">Translocation</keyword>
<dbReference type="PANTHER" id="PTHR34182">
    <property type="entry name" value="PROTEIN-EXPORT MEMBRANE PROTEIN SECG"/>
    <property type="match status" value="1"/>
</dbReference>
<dbReference type="Proteomes" id="UP000230405">
    <property type="component" value="Unassembled WGS sequence"/>
</dbReference>
<dbReference type="NCBIfam" id="TIGR00810">
    <property type="entry name" value="secG"/>
    <property type="match status" value="1"/>
</dbReference>
<organism evidence="11 12">
    <name type="scientific">Candidatus Komeilibacteria bacterium CG_4_10_14_0_2_um_filter_37_10</name>
    <dbReference type="NCBI Taxonomy" id="1974470"/>
    <lineage>
        <taxon>Bacteria</taxon>
        <taxon>Candidatus Komeiliibacteriota</taxon>
    </lineage>
</organism>
<evidence type="ECO:0000313" key="11">
    <source>
        <dbReference type="EMBL" id="PIZ98567.1"/>
    </source>
</evidence>
<proteinExistence type="inferred from homology"/>
<evidence type="ECO:0000256" key="7">
    <source>
        <dbReference type="ARBA" id="ARBA00022989"/>
    </source>
</evidence>
<keyword evidence="6 10" id="KW-0653">Protein transport</keyword>
<evidence type="ECO:0000256" key="1">
    <source>
        <dbReference type="ARBA" id="ARBA00004651"/>
    </source>
</evidence>
<keyword evidence="3 10" id="KW-0813">Transport</keyword>
<feature type="transmembrane region" description="Helical" evidence="10">
    <location>
        <begin position="49"/>
        <end position="70"/>
    </location>
</feature>
<comment type="caution">
    <text evidence="11">The sequence shown here is derived from an EMBL/GenBank/DDBJ whole genome shotgun (WGS) entry which is preliminary data.</text>
</comment>